<dbReference type="AlphaFoldDB" id="A0A7V3YMQ3"/>
<evidence type="ECO:0000313" key="4">
    <source>
        <dbReference type="EMBL" id="HGI75510.1"/>
    </source>
</evidence>
<evidence type="ECO:0008006" key="5">
    <source>
        <dbReference type="Google" id="ProtNLM"/>
    </source>
</evidence>
<dbReference type="EMBL" id="DTEN01000302">
    <property type="protein sequence ID" value="HGI75510.1"/>
    <property type="molecule type" value="Genomic_DNA"/>
</dbReference>
<dbReference type="Pfam" id="PF01784">
    <property type="entry name" value="DUF34_NIF3"/>
    <property type="match status" value="1"/>
</dbReference>
<dbReference type="Gene3D" id="3.40.1390.30">
    <property type="entry name" value="NIF3 (NGG1p interacting factor 3)-like"/>
    <property type="match status" value="1"/>
</dbReference>
<gene>
    <name evidence="4" type="ORF">ENU96_07535</name>
</gene>
<evidence type="ECO:0000256" key="3">
    <source>
        <dbReference type="SAM" id="MobiDB-lite"/>
    </source>
</evidence>
<proteinExistence type="inferred from homology"/>
<evidence type="ECO:0000256" key="1">
    <source>
        <dbReference type="ARBA" id="ARBA00006964"/>
    </source>
</evidence>
<name>A0A7V3YMQ3_9BACT</name>
<dbReference type="SUPFAM" id="SSF102705">
    <property type="entry name" value="NIF3 (NGG1p interacting factor 3)-like"/>
    <property type="match status" value="1"/>
</dbReference>
<sequence length="207" mass="23647">MLSTAFSGIMGAEIGYRMTVRDVITTISRYSVGDREFSVNDRLIAGSYDTEVAGIVVTFMATVDVIRKAVELGANLIIIHEPTFYTGGDATDWLKNDPVYLEKKKLIEPHGMAIWRYHDSMHMVQPDGIYAGLWKEIDWEKYLVSKDNPWICEIPETTLADLARLFREKLCGCCAHRRGSRHESPKSRHSRRGRQSRPWKGRNIRAS</sequence>
<comment type="similarity">
    <text evidence="1">Belongs to the GTP cyclohydrolase I type 2/NIF3 family.</text>
</comment>
<accession>A0A7V3YMQ3</accession>
<protein>
    <recommendedName>
        <fullName evidence="5">NGG1p interacting factor NIF3</fullName>
    </recommendedName>
</protein>
<comment type="caution">
    <text evidence="4">The sequence shown here is derived from an EMBL/GenBank/DDBJ whole genome shotgun (WGS) entry which is preliminary data.</text>
</comment>
<evidence type="ECO:0000256" key="2">
    <source>
        <dbReference type="PIRSR" id="PIRSR602678-1"/>
    </source>
</evidence>
<dbReference type="InterPro" id="IPR002678">
    <property type="entry name" value="DUF34/NIF3"/>
</dbReference>
<feature type="region of interest" description="Disordered" evidence="3">
    <location>
        <begin position="177"/>
        <end position="207"/>
    </location>
</feature>
<feature type="compositionally biased region" description="Basic residues" evidence="3">
    <location>
        <begin position="187"/>
        <end position="207"/>
    </location>
</feature>
<feature type="binding site" evidence="2">
    <location>
        <position position="80"/>
    </location>
    <ligand>
        <name>a divalent metal cation</name>
        <dbReference type="ChEBI" id="CHEBI:60240"/>
        <label>1</label>
    </ligand>
</feature>
<dbReference type="InterPro" id="IPR036069">
    <property type="entry name" value="DUF34/NIF3_sf"/>
</dbReference>
<organism evidence="4">
    <name type="scientific">Candidatus Caldatribacterium californiense</name>
    <dbReference type="NCBI Taxonomy" id="1454726"/>
    <lineage>
        <taxon>Bacteria</taxon>
        <taxon>Pseudomonadati</taxon>
        <taxon>Atribacterota</taxon>
        <taxon>Atribacteria</taxon>
        <taxon>Atribacterales</taxon>
        <taxon>Candidatus Caldatribacteriaceae</taxon>
        <taxon>Candidatus Caldatribacterium</taxon>
    </lineage>
</organism>
<keyword evidence="2" id="KW-0479">Metal-binding</keyword>
<dbReference type="GO" id="GO:0046872">
    <property type="term" value="F:metal ion binding"/>
    <property type="evidence" value="ECO:0007669"/>
    <property type="project" value="UniProtKB-KW"/>
</dbReference>
<reference evidence="4" key="1">
    <citation type="journal article" date="2020" name="mSystems">
        <title>Genome- and Community-Level Interaction Insights into Carbon Utilization and Element Cycling Functions of Hydrothermarchaeota in Hydrothermal Sediment.</title>
        <authorList>
            <person name="Zhou Z."/>
            <person name="Liu Y."/>
            <person name="Xu W."/>
            <person name="Pan J."/>
            <person name="Luo Z.H."/>
            <person name="Li M."/>
        </authorList>
    </citation>
    <scope>NUCLEOTIDE SEQUENCE [LARGE SCALE GENOMIC DNA]</scope>
    <source>
        <strain evidence="4">SpSt-716</strain>
    </source>
</reference>